<dbReference type="AlphaFoldDB" id="A0A964T267"/>
<dbReference type="PANTHER" id="PTHR42793:SF4">
    <property type="entry name" value="BLL6376 PROTEIN"/>
    <property type="match status" value="1"/>
</dbReference>
<dbReference type="InterPro" id="IPR032875">
    <property type="entry name" value="Succ_CoA_lig_flav_dom"/>
</dbReference>
<keyword evidence="1" id="KW-0816">Tricarboxylic acid cycle</keyword>
<dbReference type="SMART" id="SM00881">
    <property type="entry name" value="CoA_binding"/>
    <property type="match status" value="1"/>
</dbReference>
<evidence type="ECO:0000313" key="6">
    <source>
        <dbReference type="Proteomes" id="UP000773614"/>
    </source>
</evidence>
<comment type="caution">
    <text evidence="5">The sequence shown here is derived from an EMBL/GenBank/DDBJ whole genome shotgun (WGS) entry which is preliminary data.</text>
</comment>
<evidence type="ECO:0000313" key="5">
    <source>
        <dbReference type="EMBL" id="MYZ46885.1"/>
    </source>
</evidence>
<dbReference type="GO" id="GO:0043758">
    <property type="term" value="F:acetate-CoA ligase (ADP-forming) activity"/>
    <property type="evidence" value="ECO:0007669"/>
    <property type="project" value="InterPro"/>
</dbReference>
<name>A0A964T267_9HYPH</name>
<keyword evidence="3" id="KW-0547">Nucleotide-binding</keyword>
<dbReference type="Gene3D" id="3.40.50.720">
    <property type="entry name" value="NAD(P)-binding Rossmann-like Domain"/>
    <property type="match status" value="1"/>
</dbReference>
<evidence type="ECO:0000256" key="3">
    <source>
        <dbReference type="PROSITE-ProRule" id="PRU00409"/>
    </source>
</evidence>
<protein>
    <submittedName>
        <fullName evidence="5">CoA-binding protein</fullName>
    </submittedName>
</protein>
<dbReference type="Pfam" id="PF13549">
    <property type="entry name" value="ATP-grasp_5"/>
    <property type="match status" value="1"/>
</dbReference>
<proteinExistence type="inferred from homology"/>
<dbReference type="GO" id="GO:0005524">
    <property type="term" value="F:ATP binding"/>
    <property type="evidence" value="ECO:0007669"/>
    <property type="project" value="UniProtKB-UniRule"/>
</dbReference>
<dbReference type="Gene3D" id="3.30.470.20">
    <property type="entry name" value="ATP-grasp fold, B domain"/>
    <property type="match status" value="1"/>
</dbReference>
<dbReference type="Gene3D" id="3.40.50.261">
    <property type="entry name" value="Succinyl-CoA synthetase domains"/>
    <property type="match status" value="2"/>
</dbReference>
<dbReference type="InterPro" id="IPR013815">
    <property type="entry name" value="ATP_grasp_subdomain_1"/>
</dbReference>
<dbReference type="InterPro" id="IPR043938">
    <property type="entry name" value="Ligase_CoA_dom"/>
</dbReference>
<accession>A0A964T267</accession>
<dbReference type="OrthoDB" id="9807426at2"/>
<organism evidence="5 6">
    <name type="scientific">Propylenella binzhouense</name>
    <dbReference type="NCBI Taxonomy" id="2555902"/>
    <lineage>
        <taxon>Bacteria</taxon>
        <taxon>Pseudomonadati</taxon>
        <taxon>Pseudomonadota</taxon>
        <taxon>Alphaproteobacteria</taxon>
        <taxon>Hyphomicrobiales</taxon>
        <taxon>Propylenellaceae</taxon>
        <taxon>Propylenella</taxon>
    </lineage>
</organism>
<evidence type="ECO:0000259" key="4">
    <source>
        <dbReference type="PROSITE" id="PS50975"/>
    </source>
</evidence>
<dbReference type="SUPFAM" id="SSF51735">
    <property type="entry name" value="NAD(P)-binding Rossmann-fold domains"/>
    <property type="match status" value="1"/>
</dbReference>
<dbReference type="SUPFAM" id="SSF56059">
    <property type="entry name" value="Glutathione synthetase ATP-binding domain-like"/>
    <property type="match status" value="1"/>
</dbReference>
<dbReference type="Pfam" id="PF19045">
    <property type="entry name" value="Ligase_CoA_2"/>
    <property type="match status" value="1"/>
</dbReference>
<dbReference type="PANTHER" id="PTHR42793">
    <property type="entry name" value="COA BINDING DOMAIN CONTAINING PROTEIN"/>
    <property type="match status" value="1"/>
</dbReference>
<dbReference type="PROSITE" id="PS50975">
    <property type="entry name" value="ATP_GRASP"/>
    <property type="match status" value="1"/>
</dbReference>
<dbReference type="RefSeq" id="WP_161139228.1">
    <property type="nucleotide sequence ID" value="NZ_SPKJ01000007.1"/>
</dbReference>
<feature type="domain" description="ATP-grasp" evidence="4">
    <location>
        <begin position="507"/>
        <end position="543"/>
    </location>
</feature>
<evidence type="ECO:0000256" key="1">
    <source>
        <dbReference type="ARBA" id="ARBA00022532"/>
    </source>
</evidence>
<reference evidence="5" key="1">
    <citation type="submission" date="2019-03" db="EMBL/GenBank/DDBJ databases">
        <title>Afifella sp. nov., isolated from activated sludge.</title>
        <authorList>
            <person name="Li Q."/>
            <person name="Liu Y."/>
        </authorList>
    </citation>
    <scope>NUCLEOTIDE SEQUENCE</scope>
    <source>
        <strain evidence="5">L72</strain>
    </source>
</reference>
<gene>
    <name evidence="5" type="ORF">E4O86_04065</name>
</gene>
<sequence>MRQAQAVRADPPAQSDAAGTLLNPRSIAIVGASDRSRWSSMLVQNLDATGFEGRLALVNPKGGTVHGRPAARSCAEIGAGIDLGVVVVPQDAVIDVVAELAEAGARSAMVLTSGFAETGEEGAERQRRLVETARARGVRLLGPNSLGFINLAENVFAWATPLRPLSRREGVGIVSQSGATALFLADLAHEQDIGLSHVIATGNEADLDGTVFLDYLVDHPATRSIAVFLETIRDPAAFIRSAERALASGKPLVALKVGASEVTARSAEAHTGALVGDDRVFEGICRQYGIIRVSSVEDLLVTADIAARTGMLRPGGLAVLSNSGGICEIAADRADACGLMMPELSGETSRKLRELIPGFGTPHNPLDLTGGIDPLRTEQIVRLIGGQEDYAAVLCPYYPVPSTPDQINERLTALHDGLSRGLKGLDIPGLLVSYTNAVVTDLTRSIVAKSDMPYHACGLDRALTALAGIARWSERKRSFAGRENVAAAVEGAGQGQAARPRSEHEALAFLAGHGVPVVPAHLVRSREEAAAAAAAIGGPAVVKIASPDIAHKSDIGGVILNLDGEEAVAEGFARVVEAARERKPEARIDGALVLPMRQGGLELFVGCSRDPQWGPVLAVGLGGIFVEVLKDVSLRLLPVSEAEVRRMLGELRGKALLDGQRGIPPADLDAVAAAVAAIGRAALSAGPELAALDVNPLWVRGDRVEALDAYFDWNAG</sequence>
<keyword evidence="6" id="KW-1185">Reference proteome</keyword>
<comment type="similarity">
    <text evidence="2">In the N-terminal section; belongs to the acetate CoA ligase alpha subunit family.</text>
</comment>
<evidence type="ECO:0000256" key="2">
    <source>
        <dbReference type="ARBA" id="ARBA00060888"/>
    </source>
</evidence>
<dbReference type="FunFam" id="3.30.1490.20:FF:000020">
    <property type="entry name" value="Protein lysine acetyltransferase"/>
    <property type="match status" value="1"/>
</dbReference>
<dbReference type="InterPro" id="IPR016102">
    <property type="entry name" value="Succinyl-CoA_synth-like"/>
</dbReference>
<dbReference type="SUPFAM" id="SSF52210">
    <property type="entry name" value="Succinyl-CoA synthetase domains"/>
    <property type="match status" value="2"/>
</dbReference>
<dbReference type="Pfam" id="PF13380">
    <property type="entry name" value="CoA_binding_2"/>
    <property type="match status" value="1"/>
</dbReference>
<keyword evidence="3" id="KW-0067">ATP-binding</keyword>
<dbReference type="Gene3D" id="3.30.1490.20">
    <property type="entry name" value="ATP-grasp fold, A domain"/>
    <property type="match status" value="1"/>
</dbReference>
<dbReference type="EMBL" id="SPKJ01000007">
    <property type="protein sequence ID" value="MYZ46885.1"/>
    <property type="molecule type" value="Genomic_DNA"/>
</dbReference>
<dbReference type="GO" id="GO:0046872">
    <property type="term" value="F:metal ion binding"/>
    <property type="evidence" value="ECO:0007669"/>
    <property type="project" value="InterPro"/>
</dbReference>
<dbReference type="Pfam" id="PF13607">
    <property type="entry name" value="Succ_CoA_lig"/>
    <property type="match status" value="1"/>
</dbReference>
<dbReference type="InterPro" id="IPR003781">
    <property type="entry name" value="CoA-bd"/>
</dbReference>
<dbReference type="InterPro" id="IPR036291">
    <property type="entry name" value="NAD(P)-bd_dom_sf"/>
</dbReference>
<dbReference type="GO" id="GO:0006099">
    <property type="term" value="P:tricarboxylic acid cycle"/>
    <property type="evidence" value="ECO:0007669"/>
    <property type="project" value="UniProtKB-KW"/>
</dbReference>
<dbReference type="InterPro" id="IPR011761">
    <property type="entry name" value="ATP-grasp"/>
</dbReference>
<dbReference type="Proteomes" id="UP000773614">
    <property type="component" value="Unassembled WGS sequence"/>
</dbReference>